<dbReference type="PANTHER" id="PTHR22674:SF6">
    <property type="entry name" value="NTPASE KAP FAMILY P-LOOP DOMAIN-CONTAINING PROTEIN 1"/>
    <property type="match status" value="1"/>
</dbReference>
<reference evidence="2" key="1">
    <citation type="submission" date="2019-10" db="EMBL/GenBank/DDBJ databases">
        <title>Rhizobium leguminosarum symbiovar viciae collection.</title>
        <authorList>
            <person name="Boivin S."/>
            <person name="Lepetit M."/>
        </authorList>
    </citation>
    <scope>NUCLEOTIDE SEQUENCE</scope>
    <source>
        <strain evidence="2">L143</strain>
    </source>
</reference>
<dbReference type="Pfam" id="PF07693">
    <property type="entry name" value="KAP_NTPase"/>
    <property type="match status" value="1"/>
</dbReference>
<name>A0A8I2KLX3_RHILV</name>
<dbReference type="Proteomes" id="UP000662259">
    <property type="component" value="Unassembled WGS sequence"/>
</dbReference>
<dbReference type="EMBL" id="WIEZ01000019">
    <property type="protein sequence ID" value="NKM48930.1"/>
    <property type="molecule type" value="Genomic_DNA"/>
</dbReference>
<organism evidence="2 3">
    <name type="scientific">Rhizobium leguminosarum bv. viciae</name>
    <dbReference type="NCBI Taxonomy" id="387"/>
    <lineage>
        <taxon>Bacteria</taxon>
        <taxon>Pseudomonadati</taxon>
        <taxon>Pseudomonadota</taxon>
        <taxon>Alphaproteobacteria</taxon>
        <taxon>Hyphomicrobiales</taxon>
        <taxon>Rhizobiaceae</taxon>
        <taxon>Rhizobium/Agrobacterium group</taxon>
        <taxon>Rhizobium</taxon>
    </lineage>
</organism>
<dbReference type="PANTHER" id="PTHR22674">
    <property type="entry name" value="NTPASE, KAP FAMILY P-LOOP DOMAIN-CONTAINING 1"/>
    <property type="match status" value="1"/>
</dbReference>
<dbReference type="InterPro" id="IPR049673">
    <property type="entry name" value="QatA"/>
</dbReference>
<accession>A0A8I2KLX3</accession>
<dbReference type="RefSeq" id="WP_168277117.1">
    <property type="nucleotide sequence ID" value="NZ_WIEZ01000019.1"/>
</dbReference>
<feature type="domain" description="KAP NTPase" evidence="1">
    <location>
        <begin position="26"/>
        <end position="392"/>
    </location>
</feature>
<dbReference type="InterPro" id="IPR027417">
    <property type="entry name" value="P-loop_NTPase"/>
</dbReference>
<dbReference type="Gene3D" id="3.40.50.300">
    <property type="entry name" value="P-loop containing nucleotide triphosphate hydrolases"/>
    <property type="match status" value="1"/>
</dbReference>
<dbReference type="SUPFAM" id="SSF52540">
    <property type="entry name" value="P-loop containing nucleoside triphosphate hydrolases"/>
    <property type="match status" value="1"/>
</dbReference>
<dbReference type="NCBIfam" id="NF041923">
    <property type="entry name" value="QatA"/>
    <property type="match status" value="1"/>
</dbReference>
<evidence type="ECO:0000313" key="2">
    <source>
        <dbReference type="EMBL" id="NKM48930.1"/>
    </source>
</evidence>
<protein>
    <submittedName>
        <fullName evidence="2">NTPase KAP</fullName>
    </submittedName>
</protein>
<dbReference type="InterPro" id="IPR011646">
    <property type="entry name" value="KAP_P-loop"/>
</dbReference>
<evidence type="ECO:0000259" key="1">
    <source>
        <dbReference type="Pfam" id="PF07693"/>
    </source>
</evidence>
<proteinExistence type="predicted"/>
<dbReference type="InterPro" id="IPR052754">
    <property type="entry name" value="NTPase_KAP_P-loop"/>
</dbReference>
<comment type="caution">
    <text evidence="2">The sequence shown here is derived from an EMBL/GenBank/DDBJ whole genome shotgun (WGS) entry which is preliminary data.</text>
</comment>
<dbReference type="AlphaFoldDB" id="A0A8I2KLX3"/>
<evidence type="ECO:0000313" key="3">
    <source>
        <dbReference type="Proteomes" id="UP000662259"/>
    </source>
</evidence>
<gene>
    <name evidence="2" type="ORF">GFL91_29170</name>
</gene>
<sequence>MSETAHERHLGYIPDHETKVDLLRNEAIAKTVINLITRSDDRPITIGVHGYWGAGKSSVLEMIAARFPDQGKDTLVIRYNGWQFQGFEDAKIALIEGIVHDLIENRSLATKATDQVRNILKRIDWLKVAKRTGGLAFNLATGLPSPDQLSDIVGFIGSKLGSPAEVLTKENAEAVVEEAKGYWKEKGESPSVPSEIRAFRAAFKELMAAADIKKLVVLVDDLDRCLPETAIETLEAIRLFVMLPNTAFVIGADENMIKYAVTKHFPNLPEGEIAAEYPRAYLEKLIQVPFRIPSMGHAETRTYLTLLVVGSIVGETSKGFEKLLKTATDYMSKPWEQTSISEAEVRDALGDKYDDQIKSAVITVHQIAPVLATGTSGNPRHVKRFVNALNLRLQVSEARGFGDAIDQAVLAKIMLAEYFLPETMFNMIAREVASSLDGRSPSLGELEREVIGAKEEEAADKAVPSPTATGDVLQWTADTKIRRWAETLPALADVSLKPYLFVINDVKNHTASAALLDPHLLEIVVKLNEGSFSAKSISKELKALSPTESGKVFDEARLRLLSAPDLMTKPPLFEGIVTFVETLQHFEGRYLDLLEELQPSKISGWISSGHDGAVKSAAGQARLLAVLEKWSKSPNTALKIFASQAHKLKAAK</sequence>